<accession>A0ABN9SR89</accession>
<sequence length="229" mass="23881">AGRSDGGRIALKLAEPLADSVVATLGSADSAQAVAGQNPETGGASAVAAPPLPVAGRPTGRLREAARGHLDARAERASARGPWRHLSLEGRYFVDVFRGKGGCGRSAKLAGFPARFFDFVNGAKGDELRPEVMNGQIADMQAGKVLGMVMGPPCATFSVAEHRSKTLRAQEFPMGVPEVRRQDRTTVKQGNQLMRAAGHTPNGANWARIAQACPASLVPNGSADLTCSD</sequence>
<keyword evidence="3" id="KW-1185">Reference proteome</keyword>
<evidence type="ECO:0008006" key="4">
    <source>
        <dbReference type="Google" id="ProtNLM"/>
    </source>
</evidence>
<reference evidence="2" key="1">
    <citation type="submission" date="2023-10" db="EMBL/GenBank/DDBJ databases">
        <authorList>
            <person name="Chen Y."/>
            <person name="Shah S."/>
            <person name="Dougan E. K."/>
            <person name="Thang M."/>
            <person name="Chan C."/>
        </authorList>
    </citation>
    <scope>NUCLEOTIDE SEQUENCE [LARGE SCALE GENOMIC DNA]</scope>
</reference>
<comment type="caution">
    <text evidence="2">The sequence shown here is derived from an EMBL/GenBank/DDBJ whole genome shotgun (WGS) entry which is preliminary data.</text>
</comment>
<protein>
    <recommendedName>
        <fullName evidence="4">DNA (cytosine-5-)-methyltransferase</fullName>
    </recommendedName>
</protein>
<feature type="non-terminal residue" evidence="2">
    <location>
        <position position="1"/>
    </location>
</feature>
<evidence type="ECO:0000256" key="1">
    <source>
        <dbReference type="SAM" id="MobiDB-lite"/>
    </source>
</evidence>
<proteinExistence type="predicted"/>
<organism evidence="2 3">
    <name type="scientific">Prorocentrum cordatum</name>
    <dbReference type="NCBI Taxonomy" id="2364126"/>
    <lineage>
        <taxon>Eukaryota</taxon>
        <taxon>Sar</taxon>
        <taxon>Alveolata</taxon>
        <taxon>Dinophyceae</taxon>
        <taxon>Prorocentrales</taxon>
        <taxon>Prorocentraceae</taxon>
        <taxon>Prorocentrum</taxon>
    </lineage>
</organism>
<feature type="region of interest" description="Disordered" evidence="1">
    <location>
        <begin position="33"/>
        <end position="58"/>
    </location>
</feature>
<gene>
    <name evidence="2" type="ORF">PCOR1329_LOCUS31894</name>
</gene>
<dbReference type="EMBL" id="CAUYUJ010012709">
    <property type="protein sequence ID" value="CAK0834484.1"/>
    <property type="molecule type" value="Genomic_DNA"/>
</dbReference>
<dbReference type="Proteomes" id="UP001189429">
    <property type="component" value="Unassembled WGS sequence"/>
</dbReference>
<name>A0ABN9SR89_9DINO</name>
<evidence type="ECO:0000313" key="3">
    <source>
        <dbReference type="Proteomes" id="UP001189429"/>
    </source>
</evidence>
<evidence type="ECO:0000313" key="2">
    <source>
        <dbReference type="EMBL" id="CAK0834484.1"/>
    </source>
</evidence>